<dbReference type="InterPro" id="IPR007111">
    <property type="entry name" value="NACHT_NTPase"/>
</dbReference>
<name>A1BDP1_CHLPD</name>
<dbReference type="EMBL" id="CP000492">
    <property type="protein sequence ID" value="ABL64518.1"/>
    <property type="molecule type" value="Genomic_DNA"/>
</dbReference>
<dbReference type="Proteomes" id="UP000008701">
    <property type="component" value="Chromosome"/>
</dbReference>
<organism evidence="3 4">
    <name type="scientific">Chlorobium phaeobacteroides (strain DSM 266 / SMG 266 / 2430)</name>
    <dbReference type="NCBI Taxonomy" id="290317"/>
    <lineage>
        <taxon>Bacteria</taxon>
        <taxon>Pseudomonadati</taxon>
        <taxon>Chlorobiota</taxon>
        <taxon>Chlorobiia</taxon>
        <taxon>Chlorobiales</taxon>
        <taxon>Chlorobiaceae</taxon>
        <taxon>Chlorobium/Pelodictyon group</taxon>
        <taxon>Chlorobium</taxon>
    </lineage>
</organism>
<feature type="chain" id="PRO_5002632500" description="NACHT domain-containing protein" evidence="1">
    <location>
        <begin position="27"/>
        <end position="965"/>
    </location>
</feature>
<proteinExistence type="predicted"/>
<dbReference type="PROSITE" id="PS50837">
    <property type="entry name" value="NACHT"/>
    <property type="match status" value="1"/>
</dbReference>
<evidence type="ECO:0000259" key="2">
    <source>
        <dbReference type="PROSITE" id="PS50837"/>
    </source>
</evidence>
<dbReference type="AlphaFoldDB" id="A1BDP1"/>
<protein>
    <recommendedName>
        <fullName evidence="2">NACHT domain-containing protein</fullName>
    </recommendedName>
</protein>
<evidence type="ECO:0000313" key="3">
    <source>
        <dbReference type="EMBL" id="ABL64518.1"/>
    </source>
</evidence>
<dbReference type="eggNOG" id="COG1262">
    <property type="taxonomic scope" value="Bacteria"/>
</dbReference>
<feature type="signal peptide" evidence="1">
    <location>
        <begin position="1"/>
        <end position="26"/>
    </location>
</feature>
<dbReference type="eggNOG" id="COG5635">
    <property type="taxonomic scope" value="Bacteria"/>
</dbReference>
<dbReference type="InterPro" id="IPR051043">
    <property type="entry name" value="Sulfatase_Mod_Factor_Kinase"/>
</dbReference>
<dbReference type="Gene3D" id="3.90.1580.10">
    <property type="entry name" value="paralog of FGE (formylglycine-generating enzyme)"/>
    <property type="match status" value="1"/>
</dbReference>
<dbReference type="SUPFAM" id="SSF52540">
    <property type="entry name" value="P-loop containing nucleoside triphosphate hydrolases"/>
    <property type="match status" value="1"/>
</dbReference>
<dbReference type="Gene3D" id="3.40.50.300">
    <property type="entry name" value="P-loop containing nucleotide triphosphate hydrolases"/>
    <property type="match status" value="1"/>
</dbReference>
<evidence type="ECO:0000313" key="4">
    <source>
        <dbReference type="Proteomes" id="UP000008701"/>
    </source>
</evidence>
<dbReference type="GO" id="GO:0120147">
    <property type="term" value="F:formylglycine-generating oxidase activity"/>
    <property type="evidence" value="ECO:0007669"/>
    <property type="project" value="TreeGrafter"/>
</dbReference>
<dbReference type="KEGG" id="cph:Cpha266_0460"/>
<dbReference type="InterPro" id="IPR005532">
    <property type="entry name" value="SUMF_dom"/>
</dbReference>
<dbReference type="SUPFAM" id="SSF56436">
    <property type="entry name" value="C-type lectin-like"/>
    <property type="match status" value="1"/>
</dbReference>
<dbReference type="InterPro" id="IPR042095">
    <property type="entry name" value="SUMF_sf"/>
</dbReference>
<keyword evidence="1" id="KW-0732">Signal</keyword>
<accession>A1BDP1</accession>
<gene>
    <name evidence="3" type="ordered locus">Cpha266_0460</name>
</gene>
<dbReference type="PANTHER" id="PTHR23150:SF19">
    <property type="entry name" value="FORMYLGLYCINE-GENERATING ENZYME"/>
    <property type="match status" value="1"/>
</dbReference>
<sequence precursor="true">MMYARFFMTFLVALCMAANTAGVAYGEQGERKVGGQVAENAGAPVVQNVLRERAVTRESGLPESHEDTAEKNFLDYVPAAALVALLVGVGIPIYRRWEKKHKDRLQEKRYRSSLHEELCWIRMPGLPGGIESIQVNLDDDTFVQLRFSESSSEGEPSMSDDLLKQRNELSAERLPHEIIQRAFTSNRRLLLVLGDPGAGKTTLLQYYALCALDQKRYRKLGFTKPPKVFYLPLRELTNHGSTLPENLSQHAKKWYQQDIDSRIIDKWLQNETVTSLVLLDGLDEISDTVKRQEACKWIDRILTGFQHVHIVVTSRRTGYGREDALKPQVVLTSDHKRASVQDFSREQQELFLKNWFNAAFLREERPDNVDEKIWKEQQLAKAKNRSDRIIAVLKEEKHKALRQLAAVPMILQLMALLWKNNEFLPGSRMELYHSVLNYMLELRDKQKEIDSQLSAERARKVLAPVALWMQEELKQDEADKQLMQKQMQQWLDTLVDRQYVPPTADDFCDHLVLRAGLLAKIGESRYVFRHKSFREYLASIELVKKTLRSTCYIDTLISSFGDPWWNEPMRFFIAQTDAVQFDCFMDKLVASVGEEEFSPDKMPLLYTLIEEAPQKKVQALSERLLAEATTASCQRVILDCLNAIGQPIALETLQSFVNLKRAKNSSVASRAEEVMLALLPAAGVTSSSGSAADAHSENSGSYRNRFEQYAEYIRIPGGSFRYSVTGGIENVSELRVARYPVTNKRYRAFISYLQSRKPEDEALNKFYRKVLGEIARDHTWDSGFSDYYHKGSKDLAGLFRSKLDEDRKFGGDDHPVVGVTWYAAKGYCLWLSLLESEGRERQLYRLPTDLEWEFAAAGEEGRNYPWGNEEPTPQRANFNENIGATTPVENYPEGATPEGLYDMAGNVWEWTNSWYDEVKKESFSLRGGSWLNLSANLSCSARIFVNPVSRNYGFGFRVVRPSHLL</sequence>
<dbReference type="Pfam" id="PF05729">
    <property type="entry name" value="NACHT"/>
    <property type="match status" value="1"/>
</dbReference>
<dbReference type="HOGENOM" id="CLU_004327_1_0_10"/>
<feature type="domain" description="NACHT" evidence="2">
    <location>
        <begin position="188"/>
        <end position="315"/>
    </location>
</feature>
<evidence type="ECO:0000256" key="1">
    <source>
        <dbReference type="SAM" id="SignalP"/>
    </source>
</evidence>
<dbReference type="Pfam" id="PF03781">
    <property type="entry name" value="FGE-sulfatase"/>
    <property type="match status" value="1"/>
</dbReference>
<dbReference type="InterPro" id="IPR016187">
    <property type="entry name" value="CTDL_fold"/>
</dbReference>
<reference evidence="3 4" key="1">
    <citation type="submission" date="2006-12" db="EMBL/GenBank/DDBJ databases">
        <title>Complete sequence of Chlorobium phaeobacteroides DSM 266.</title>
        <authorList>
            <consortium name="US DOE Joint Genome Institute"/>
            <person name="Copeland A."/>
            <person name="Lucas S."/>
            <person name="Lapidus A."/>
            <person name="Barry K."/>
            <person name="Detter J.C."/>
            <person name="Glavina del Rio T."/>
            <person name="Hammon N."/>
            <person name="Israni S."/>
            <person name="Pitluck S."/>
            <person name="Goltsman E."/>
            <person name="Schmutz J."/>
            <person name="Larimer F."/>
            <person name="Land M."/>
            <person name="Hauser L."/>
            <person name="Mikhailova N."/>
            <person name="Li T."/>
            <person name="Overmann J."/>
            <person name="Bryant D.A."/>
            <person name="Richardson P."/>
        </authorList>
    </citation>
    <scope>NUCLEOTIDE SEQUENCE [LARGE SCALE GENOMIC DNA]</scope>
    <source>
        <strain evidence="3 4">DSM 266</strain>
    </source>
</reference>
<dbReference type="STRING" id="290317.Cpha266_0460"/>
<dbReference type="InterPro" id="IPR027417">
    <property type="entry name" value="P-loop_NTPase"/>
</dbReference>
<dbReference type="PANTHER" id="PTHR23150">
    <property type="entry name" value="SULFATASE MODIFYING FACTOR 1, 2"/>
    <property type="match status" value="1"/>
</dbReference>
<keyword evidence="4" id="KW-1185">Reference proteome</keyword>